<accession>A0A9J6NXG5</accession>
<dbReference type="EMBL" id="JAGSOJ010000001">
    <property type="protein sequence ID" value="MCM1989199.1"/>
    <property type="molecule type" value="Genomic_DNA"/>
</dbReference>
<evidence type="ECO:0008006" key="3">
    <source>
        <dbReference type="Google" id="ProtNLM"/>
    </source>
</evidence>
<reference evidence="1" key="2">
    <citation type="submission" date="2021-04" db="EMBL/GenBank/DDBJ databases">
        <authorList>
            <person name="Dong X."/>
        </authorList>
    </citation>
    <scope>NUCLEOTIDE SEQUENCE</scope>
    <source>
        <strain evidence="1">ZWT</strain>
    </source>
</reference>
<dbReference type="RefSeq" id="WP_250858135.1">
    <property type="nucleotide sequence ID" value="NZ_JAGSOJ010000001.1"/>
</dbReference>
<dbReference type="Proteomes" id="UP001056429">
    <property type="component" value="Unassembled WGS sequence"/>
</dbReference>
<comment type="caution">
    <text evidence="1">The sequence shown here is derived from an EMBL/GenBank/DDBJ whole genome shotgun (WGS) entry which is preliminary data.</text>
</comment>
<proteinExistence type="predicted"/>
<protein>
    <recommendedName>
        <fullName evidence="3">DUF4340 domain-containing protein</fullName>
    </recommendedName>
</protein>
<evidence type="ECO:0000313" key="1">
    <source>
        <dbReference type="EMBL" id="MCM1989199.1"/>
    </source>
</evidence>
<reference evidence="1" key="1">
    <citation type="journal article" date="2021" name="mSystems">
        <title>Bacteria and Archaea Synergistically Convert Glycine Betaine to Biogenic Methane in the Formosa Cold Seep of the South China Sea.</title>
        <authorList>
            <person name="Li L."/>
            <person name="Zhang W."/>
            <person name="Zhang S."/>
            <person name="Song L."/>
            <person name="Sun Q."/>
            <person name="Zhang H."/>
            <person name="Xiang H."/>
            <person name="Dong X."/>
        </authorList>
    </citation>
    <scope>NUCLEOTIDE SEQUENCE</scope>
    <source>
        <strain evidence="1">ZWT</strain>
    </source>
</reference>
<keyword evidence="2" id="KW-1185">Reference proteome</keyword>
<dbReference type="AlphaFoldDB" id="A0A9J6NXG5"/>
<name>A0A9J6NXG5_9CLOT</name>
<sequence length="365" mass="42638">MKKLEISKGKILLIICIALLAFFIGNKIHTNKVIKNMEKQIGSIIEPVIERIKLTTIEELDNGQEEKHKYKVKFKSVDLSSYREENIKKIISGDIFVNYTISDEKEREWTSGRTLIPVIREDLKSEFEIDWRKITSTGAHDFFIIDIINDYENHEYENYEELMKGIISFNSQDEEKFSEHSGSGRDNRDDIKFDEKGNLIKEDKLNYMMVWTGVVASMKLECEYNLKEFTGEENGDGIIINIKKKAVSRDPLWFAQAEDIEKIDFWVDKEDGDGQESIEISDKEKIIKIYNLLTSFEYEYLLNEQYYGLTDSTRADMHISFELKGHPYFHVIINKNGVFISNQQGIISSEKSREILEKLMEIAKE</sequence>
<organism evidence="1 2">
    <name type="scientific">Oceanirhabdus seepicola</name>
    <dbReference type="NCBI Taxonomy" id="2828781"/>
    <lineage>
        <taxon>Bacteria</taxon>
        <taxon>Bacillati</taxon>
        <taxon>Bacillota</taxon>
        <taxon>Clostridia</taxon>
        <taxon>Eubacteriales</taxon>
        <taxon>Clostridiaceae</taxon>
        <taxon>Oceanirhabdus</taxon>
    </lineage>
</organism>
<evidence type="ECO:0000313" key="2">
    <source>
        <dbReference type="Proteomes" id="UP001056429"/>
    </source>
</evidence>
<gene>
    <name evidence="1" type="ORF">KDK92_05555</name>
</gene>